<reference evidence="3 4" key="1">
    <citation type="journal article" date="2018" name="Mol. Biol. Evol.">
        <title>Broad Genomic Sampling Reveals a Smut Pathogenic Ancestry of the Fungal Clade Ustilaginomycotina.</title>
        <authorList>
            <person name="Kijpornyongpan T."/>
            <person name="Mondo S.J."/>
            <person name="Barry K."/>
            <person name="Sandor L."/>
            <person name="Lee J."/>
            <person name="Lipzen A."/>
            <person name="Pangilinan J."/>
            <person name="LaButti K."/>
            <person name="Hainaut M."/>
            <person name="Henrissat B."/>
            <person name="Grigoriev I.V."/>
            <person name="Spatafora J.W."/>
            <person name="Aime M.C."/>
        </authorList>
    </citation>
    <scope>NUCLEOTIDE SEQUENCE [LARGE SCALE GENOMIC DNA]</scope>
    <source>
        <strain evidence="3 4">MCA 4718</strain>
    </source>
</reference>
<feature type="region of interest" description="Disordered" evidence="1">
    <location>
        <begin position="94"/>
        <end position="124"/>
    </location>
</feature>
<feature type="compositionally biased region" description="Polar residues" evidence="1">
    <location>
        <begin position="99"/>
        <end position="116"/>
    </location>
</feature>
<dbReference type="Gene3D" id="3.30.1250.10">
    <property type="entry name" value="Ribosome maturation protein SBDS, N-terminal domain"/>
    <property type="match status" value="1"/>
</dbReference>
<dbReference type="GeneID" id="37015958"/>
<name>A0A316U9H0_9BASI</name>
<evidence type="ECO:0000256" key="1">
    <source>
        <dbReference type="SAM" id="MobiDB-lite"/>
    </source>
</evidence>
<dbReference type="Pfam" id="PF01172">
    <property type="entry name" value="SBDS_N"/>
    <property type="match status" value="1"/>
</dbReference>
<dbReference type="SUPFAM" id="SSF89895">
    <property type="entry name" value="FYSH domain"/>
    <property type="match status" value="1"/>
</dbReference>
<feature type="domain" description="Ribosome maturation protein SDO1/SBDS N-terminal" evidence="2">
    <location>
        <begin position="7"/>
        <end position="98"/>
    </location>
</feature>
<dbReference type="InterPro" id="IPR036786">
    <property type="entry name" value="Ribosome_mat_SBDS_N_sf"/>
</dbReference>
<dbReference type="EMBL" id="KZ819325">
    <property type="protein sequence ID" value="PWN21478.1"/>
    <property type="molecule type" value="Genomic_DNA"/>
</dbReference>
<evidence type="ECO:0000259" key="2">
    <source>
        <dbReference type="Pfam" id="PF01172"/>
    </source>
</evidence>
<dbReference type="RefSeq" id="XP_025348638.1">
    <property type="nucleotide sequence ID" value="XM_025494224.1"/>
</dbReference>
<dbReference type="Proteomes" id="UP000245942">
    <property type="component" value="Unassembled WGS sequence"/>
</dbReference>
<dbReference type="InterPro" id="IPR019783">
    <property type="entry name" value="SDO1/SBDS_N"/>
</dbReference>
<dbReference type="OrthoDB" id="2567806at2759"/>
<keyword evidence="4" id="KW-1185">Reference proteome</keyword>
<evidence type="ECO:0000313" key="4">
    <source>
        <dbReference type="Proteomes" id="UP000245942"/>
    </source>
</evidence>
<accession>A0A316U9H0</accession>
<gene>
    <name evidence="3" type="ORF">BCV69DRAFT_298489</name>
</gene>
<dbReference type="STRING" id="1684307.A0A316U9H0"/>
<organism evidence="3 4">
    <name type="scientific">Pseudomicrostroma glucosiphilum</name>
    <dbReference type="NCBI Taxonomy" id="1684307"/>
    <lineage>
        <taxon>Eukaryota</taxon>
        <taxon>Fungi</taxon>
        <taxon>Dikarya</taxon>
        <taxon>Basidiomycota</taxon>
        <taxon>Ustilaginomycotina</taxon>
        <taxon>Exobasidiomycetes</taxon>
        <taxon>Microstromatales</taxon>
        <taxon>Microstromatales incertae sedis</taxon>
        <taxon>Pseudomicrostroma</taxon>
    </lineage>
</organism>
<dbReference type="AlphaFoldDB" id="A0A316U9H0"/>
<protein>
    <submittedName>
        <fullName evidence="3">DUF1960-domain-containing protein</fullName>
    </submittedName>
</protein>
<sequence>MPKSFNKVIYKPDVHSPDTFQVIVEDSVVYKKWKDGDKTIPLTDIVDSFQVFHSDQGTQGLLGQASKQQLENHFGTHKDVDVVVAILEKGELQHATNKEGYSTTNDSKQGVNTVSSGGHRAGGR</sequence>
<proteinExistence type="predicted"/>
<evidence type="ECO:0000313" key="3">
    <source>
        <dbReference type="EMBL" id="PWN21478.1"/>
    </source>
</evidence>